<evidence type="ECO:0000313" key="1">
    <source>
        <dbReference type="EMBL" id="CAK8163158.1"/>
    </source>
</evidence>
<keyword evidence="2" id="KW-1185">Reference proteome</keyword>
<sequence>MQNSIVPVAKDDKVQIAGIFRAHFNETEGNFAFIAYNNNPAIQFVELSSANSGFVLDDNQTHHSKIRTTHRMPTVSEINDFSCSAKPPYTVHSLACVFTATLKNGDMAVCAFVQPLLDQNAEQGARDNLSLVCGNATGIIDGNDHIAHVSSFPNAIQGMQKGDTFIPNDRFYNNILVVLHRYLEDQNLSLFSLLGIDQYTGSLLFNLHLNNDTSSYQWIPLFCGNTNENLISELIDTSNTSSVSSVKLKISGVGLVKGAREIIIPKDRLILSKNGNAIILRTNSSNIVESLNCLPSSNPYYSFFVIPALALLSLSLYGAYKYKTKNNDQNISLLETVVEHLTPCMNKNSTSISNNTNKRLDCNKPKYHCDNVTSIHYQPVPSTTVLKLSKACIISNDHFHKIKLHYLGADEYSVYGLNVETKHPEDKIPLPVDLIKALSKKQRKLFSETLQKYISEHGSTDDHYQEASRLATKEIISETGEDSVYVDIVAEPAPNTSTFQYEHGSADDHYQEASTKDVVAEPAPNTSTFQYEHGSTDDHYQEASRLATKEIICETGEDSVDASIIAESAPNTSTFQSNASIHPSFGRAAVTSL</sequence>
<organism evidence="1 2">
    <name type="scientific">Candidatus Xenohaliotis californiensis</name>
    <dbReference type="NCBI Taxonomy" id="84677"/>
    <lineage>
        <taxon>Bacteria</taxon>
        <taxon>Pseudomonadati</taxon>
        <taxon>Pseudomonadota</taxon>
        <taxon>Alphaproteobacteria</taxon>
        <taxon>Rickettsiales</taxon>
        <taxon>Anaplasmataceae</taxon>
        <taxon>Candidatus Xenohaliotis</taxon>
    </lineage>
</organism>
<name>A0ABP0ET44_9RICK</name>
<comment type="caution">
    <text evidence="1">The sequence shown here is derived from an EMBL/GenBank/DDBJ whole genome shotgun (WGS) entry which is preliminary data.</text>
</comment>
<reference evidence="1 2" key="1">
    <citation type="submission" date="2024-01" db="EMBL/GenBank/DDBJ databases">
        <authorList>
            <person name="Kunselman E."/>
        </authorList>
    </citation>
    <scope>NUCLEOTIDE SEQUENCE [LARGE SCALE GENOMIC DNA]</scope>
    <source>
        <strain evidence="1">2 abalone samples</strain>
    </source>
</reference>
<protein>
    <submittedName>
        <fullName evidence="1">Uncharacterized protein</fullName>
    </submittedName>
</protein>
<proteinExistence type="predicted"/>
<dbReference type="Proteomes" id="UP001314181">
    <property type="component" value="Unassembled WGS sequence"/>
</dbReference>
<evidence type="ECO:0000313" key="2">
    <source>
        <dbReference type="Proteomes" id="UP001314181"/>
    </source>
</evidence>
<gene>
    <name evidence="1" type="ORF">CAXC1_300037</name>
</gene>
<accession>A0ABP0ET44</accession>
<dbReference type="EMBL" id="CAWVOK010000023">
    <property type="protein sequence ID" value="CAK8163158.1"/>
    <property type="molecule type" value="Genomic_DNA"/>
</dbReference>